<reference evidence="1 2" key="1">
    <citation type="journal article" date="2019" name="Int. J. Syst. Evol. Microbiol.">
        <title>The Global Catalogue of Microorganisms (GCM) 10K type strain sequencing project: providing services to taxonomists for standard genome sequencing and annotation.</title>
        <authorList>
            <consortium name="The Broad Institute Genomics Platform"/>
            <consortium name="The Broad Institute Genome Sequencing Center for Infectious Disease"/>
            <person name="Wu L."/>
            <person name="Ma J."/>
        </authorList>
    </citation>
    <scope>NUCLEOTIDE SEQUENCE [LARGE SCALE GENOMIC DNA]</scope>
    <source>
        <strain evidence="1 2">JCM 15591</strain>
    </source>
</reference>
<sequence>MANWASLVDYVNRNYKIADQNDTMVKLIFNTGDLRSQVIFVWKSSLMNGAEEWVTFESPFAEIAQVDLGTVLKEASNLVCGGLGLVGSMLTLRHSVPLQNARSQ</sequence>
<organism evidence="1 2">
    <name type="scientific">Nostocoides vanveenii</name>
    <dbReference type="NCBI Taxonomy" id="330835"/>
    <lineage>
        <taxon>Bacteria</taxon>
        <taxon>Bacillati</taxon>
        <taxon>Actinomycetota</taxon>
        <taxon>Actinomycetes</taxon>
        <taxon>Micrococcales</taxon>
        <taxon>Intrasporangiaceae</taxon>
        <taxon>Nostocoides</taxon>
    </lineage>
</organism>
<gene>
    <name evidence="1" type="ORF">GCM10009810_11520</name>
</gene>
<proteinExistence type="predicted"/>
<name>A0ABN2KD05_9MICO</name>
<comment type="caution">
    <text evidence="1">The sequence shown here is derived from an EMBL/GenBank/DDBJ whole genome shotgun (WGS) entry which is preliminary data.</text>
</comment>
<keyword evidence="2" id="KW-1185">Reference proteome</keyword>
<dbReference type="RefSeq" id="WP_344063389.1">
    <property type="nucleotide sequence ID" value="NZ_BAAAPN010000029.1"/>
</dbReference>
<evidence type="ECO:0000313" key="1">
    <source>
        <dbReference type="EMBL" id="GAA1753279.1"/>
    </source>
</evidence>
<dbReference type="Proteomes" id="UP001501475">
    <property type="component" value="Unassembled WGS sequence"/>
</dbReference>
<dbReference type="EMBL" id="BAAAPN010000029">
    <property type="protein sequence ID" value="GAA1753279.1"/>
    <property type="molecule type" value="Genomic_DNA"/>
</dbReference>
<evidence type="ECO:0000313" key="2">
    <source>
        <dbReference type="Proteomes" id="UP001501475"/>
    </source>
</evidence>
<protein>
    <submittedName>
        <fullName evidence="1">Uncharacterized protein</fullName>
    </submittedName>
</protein>
<accession>A0ABN2KD05</accession>